<name>A0ABW9N1K5_9FIRM</name>
<dbReference type="EMBL" id="JBGMEG010000013">
    <property type="protein sequence ID" value="MFO3717992.1"/>
    <property type="molecule type" value="Genomic_DNA"/>
</dbReference>
<feature type="compositionally biased region" description="Basic and acidic residues" evidence="1">
    <location>
        <begin position="25"/>
        <end position="82"/>
    </location>
</feature>
<dbReference type="RefSeq" id="WP_410024549.1">
    <property type="nucleotide sequence ID" value="NZ_JBGMEG010000013.1"/>
</dbReference>
<proteinExistence type="predicted"/>
<protein>
    <submittedName>
        <fullName evidence="3">Peptidoglycan-binding protein</fullName>
    </submittedName>
</protein>
<comment type="caution">
    <text evidence="3">The sequence shown here is derived from an EMBL/GenBank/DDBJ whole genome shotgun (WGS) entry which is preliminary data.</text>
</comment>
<evidence type="ECO:0000313" key="3">
    <source>
        <dbReference type="EMBL" id="MFO3717992.1"/>
    </source>
</evidence>
<accession>A0ABW9N1K5</accession>
<dbReference type="Proteomes" id="UP001637993">
    <property type="component" value="Unassembled WGS sequence"/>
</dbReference>
<evidence type="ECO:0000313" key="4">
    <source>
        <dbReference type="Proteomes" id="UP001637993"/>
    </source>
</evidence>
<keyword evidence="2" id="KW-0732">Signal</keyword>
<feature type="region of interest" description="Disordered" evidence="1">
    <location>
        <begin position="25"/>
        <end position="105"/>
    </location>
</feature>
<feature type="compositionally biased region" description="Acidic residues" evidence="1">
    <location>
        <begin position="83"/>
        <end position="94"/>
    </location>
</feature>
<feature type="chain" id="PRO_5045499662" evidence="2">
    <location>
        <begin position="23"/>
        <end position="410"/>
    </location>
</feature>
<reference evidence="3 4" key="1">
    <citation type="journal article" date="2025" name="Anaerobe">
        <title>Description of Anaerococcus kampingiae sp. nov., Anaerococcus groningensis sp. nov., Anaerococcus martiniensis sp. nov., and Anaerococcus cruorum sp. nov., isolated from human clinical specimens.</title>
        <authorList>
            <person name="Boiten K.E."/>
            <person name="Meijer J."/>
            <person name="van Wezel E.M."/>
            <person name="Veloo A.C.M."/>
        </authorList>
    </citation>
    <scope>NUCLEOTIDE SEQUENCE [LARGE SCALE GENOMIC DNA]</scope>
    <source>
        <strain evidence="3 4">ENR1011</strain>
    </source>
</reference>
<dbReference type="PROSITE" id="PS51257">
    <property type="entry name" value="PROKAR_LIPOPROTEIN"/>
    <property type="match status" value="1"/>
</dbReference>
<keyword evidence="4" id="KW-1185">Reference proteome</keyword>
<organism evidence="3 4">
    <name type="scientific">Anaerococcus groningensis</name>
    <dbReference type="NCBI Taxonomy" id="3115616"/>
    <lineage>
        <taxon>Bacteria</taxon>
        <taxon>Bacillati</taxon>
        <taxon>Bacillota</taxon>
        <taxon>Tissierellia</taxon>
        <taxon>Tissierellales</taxon>
        <taxon>Peptoniphilaceae</taxon>
        <taxon>Anaerococcus</taxon>
    </lineage>
</organism>
<evidence type="ECO:0000256" key="1">
    <source>
        <dbReference type="SAM" id="MobiDB-lite"/>
    </source>
</evidence>
<evidence type="ECO:0000256" key="2">
    <source>
        <dbReference type="SAM" id="SignalP"/>
    </source>
</evidence>
<gene>
    <name evidence="3" type="ORF">AB9Q04_06595</name>
</gene>
<feature type="signal peptide" evidence="2">
    <location>
        <begin position="1"/>
        <end position="22"/>
    </location>
</feature>
<sequence>MNKKFNIATLMLATSLAFVGCANDTTKEADTKEETVVEEKAVETVDTADKTAETETDTEEAKTEETDTEADTKEEASDKETTESSDEGEKEDEQSATSDDNAEEGNVVLHRAYPDEASRSFTNVVVATSGDKIVSAFIDEYQYFDKDENYQAVPNSDAEFGKGAKEGRVLASKVANKDLYSEAMKEAGGEVSLMDNYNAVTDFVKGKTIAELEDFLNENDDEQIIDALSGATFKSTSNLLKYVVEAAKDDAFAISGNAENPEDIELRYVLGAPHGEKSFANAVVAVEGDKIVAASIDEYQYIEEGITKQGEGSDFAKDYADSKTVLASKLENNDLYSDLMAEKAGSTTTIVENFEAIENFVAGKTIDEIKETIEGAKEGEAIDAVSGATLVDTAHYLQLIIDAVENPINK</sequence>